<protein>
    <submittedName>
        <fullName evidence="1">Unannotated protein</fullName>
    </submittedName>
</protein>
<dbReference type="EMBL" id="CAEZZQ010000057">
    <property type="protein sequence ID" value="CAB4777805.1"/>
    <property type="molecule type" value="Genomic_DNA"/>
</dbReference>
<gene>
    <name evidence="1" type="ORF">UFOPK2894_00980</name>
</gene>
<dbReference type="InterPro" id="IPR038071">
    <property type="entry name" value="UROD/MetE-like_sf"/>
</dbReference>
<dbReference type="Gene3D" id="3.20.20.210">
    <property type="match status" value="1"/>
</dbReference>
<reference evidence="1" key="1">
    <citation type="submission" date="2020-05" db="EMBL/GenBank/DDBJ databases">
        <authorList>
            <person name="Chiriac C."/>
            <person name="Salcher M."/>
            <person name="Ghai R."/>
            <person name="Kavagutti S V."/>
        </authorList>
    </citation>
    <scope>NUCLEOTIDE SEQUENCE</scope>
</reference>
<sequence length="320" mass="34360">MLITGVGSLSGDNPEHAAQLVFDLFAELPFIPELPDRGVGSDFIGRSAGMLHDLHVDLQPSGWRIVDKAGADERRSQGAMSHSVDAFHEIFDGFEGRIKIQVAGPLTLAALLETSRAGAILSDELATKDVAQSLAYGVELMVADLRRRLPGVTSIVVQLDEPLITQIMRGAIKSASGFGRIRIPSQDEVISLIALFARDNELVMHSCAESVPIELIGRTAVNALSLDAALVGRAEYDLLAEMDDRGKSIWFGVLGGVDGHLPPVSTTVTFVQNLARNIGLPRGGMALTHRCGLAGASPHYVRKSTKHLSEVSQELQERSE</sequence>
<dbReference type="AlphaFoldDB" id="A0A6J6W306"/>
<dbReference type="SUPFAM" id="SSF51726">
    <property type="entry name" value="UROD/MetE-like"/>
    <property type="match status" value="1"/>
</dbReference>
<accession>A0A6J6W306</accession>
<organism evidence="1">
    <name type="scientific">freshwater metagenome</name>
    <dbReference type="NCBI Taxonomy" id="449393"/>
    <lineage>
        <taxon>unclassified sequences</taxon>
        <taxon>metagenomes</taxon>
        <taxon>ecological metagenomes</taxon>
    </lineage>
</organism>
<evidence type="ECO:0000313" key="1">
    <source>
        <dbReference type="EMBL" id="CAB4777805.1"/>
    </source>
</evidence>
<proteinExistence type="predicted"/>
<name>A0A6J6W306_9ZZZZ</name>